<protein>
    <submittedName>
        <fullName evidence="2">TMF_TATA_bd domain-containing protein</fullName>
    </submittedName>
</protein>
<sequence>MDSATLAKILDQQRELFMLQQAQLLERLERHEQQLVVKLEELQLAPNKLEDLLVDCELVVSTRNDIFPKIYLKPTNLNIAVYLVQRMSEGSSNVLPSSIICRSISPSQNSVSSAIVIFFYNHIFKKYIE</sequence>
<proteinExistence type="predicted"/>
<dbReference type="WBParaSite" id="Hba_09357">
    <property type="protein sequence ID" value="Hba_09357"/>
    <property type="gene ID" value="Hba_09357"/>
</dbReference>
<dbReference type="Proteomes" id="UP000095283">
    <property type="component" value="Unplaced"/>
</dbReference>
<evidence type="ECO:0000313" key="2">
    <source>
        <dbReference type="WBParaSite" id="Hba_09357"/>
    </source>
</evidence>
<name>A0A1I7WW06_HETBA</name>
<accession>A0A1I7WW06</accession>
<keyword evidence="1" id="KW-1185">Reference proteome</keyword>
<reference evidence="2" key="1">
    <citation type="submission" date="2016-11" db="UniProtKB">
        <authorList>
            <consortium name="WormBaseParasite"/>
        </authorList>
    </citation>
    <scope>IDENTIFICATION</scope>
</reference>
<dbReference type="AlphaFoldDB" id="A0A1I7WW06"/>
<organism evidence="1 2">
    <name type="scientific">Heterorhabditis bacteriophora</name>
    <name type="common">Entomopathogenic nematode worm</name>
    <dbReference type="NCBI Taxonomy" id="37862"/>
    <lineage>
        <taxon>Eukaryota</taxon>
        <taxon>Metazoa</taxon>
        <taxon>Ecdysozoa</taxon>
        <taxon>Nematoda</taxon>
        <taxon>Chromadorea</taxon>
        <taxon>Rhabditida</taxon>
        <taxon>Rhabditina</taxon>
        <taxon>Rhabditomorpha</taxon>
        <taxon>Strongyloidea</taxon>
        <taxon>Heterorhabditidae</taxon>
        <taxon>Heterorhabditis</taxon>
    </lineage>
</organism>
<evidence type="ECO:0000313" key="1">
    <source>
        <dbReference type="Proteomes" id="UP000095283"/>
    </source>
</evidence>